<accession>A0A1H2HL43</accession>
<keyword evidence="2" id="KW-1185">Reference proteome</keyword>
<evidence type="ECO:0000313" key="2">
    <source>
        <dbReference type="Proteomes" id="UP000199608"/>
    </source>
</evidence>
<name>A0A1H2HL43_9BACT</name>
<evidence type="ECO:0000313" key="1">
    <source>
        <dbReference type="EMBL" id="SDU32565.1"/>
    </source>
</evidence>
<dbReference type="EMBL" id="FNLL01000006">
    <property type="protein sequence ID" value="SDU32565.1"/>
    <property type="molecule type" value="Genomic_DNA"/>
</dbReference>
<dbReference type="AlphaFoldDB" id="A0A1H2HL43"/>
<protein>
    <submittedName>
        <fullName evidence="1">Uncharacterized protein</fullName>
    </submittedName>
</protein>
<organism evidence="1 2">
    <name type="scientific">Desulfobacula phenolica</name>
    <dbReference type="NCBI Taxonomy" id="90732"/>
    <lineage>
        <taxon>Bacteria</taxon>
        <taxon>Pseudomonadati</taxon>
        <taxon>Thermodesulfobacteriota</taxon>
        <taxon>Desulfobacteria</taxon>
        <taxon>Desulfobacterales</taxon>
        <taxon>Desulfobacteraceae</taxon>
        <taxon>Desulfobacula</taxon>
    </lineage>
</organism>
<reference evidence="2" key="1">
    <citation type="submission" date="2016-10" db="EMBL/GenBank/DDBJ databases">
        <authorList>
            <person name="Varghese N."/>
            <person name="Submissions S."/>
        </authorList>
    </citation>
    <scope>NUCLEOTIDE SEQUENCE [LARGE SCALE GENOMIC DNA]</scope>
    <source>
        <strain evidence="2">DSM 3384</strain>
    </source>
</reference>
<dbReference type="Pfam" id="PF20660">
    <property type="entry name" value="DUF6812"/>
    <property type="match status" value="1"/>
</dbReference>
<gene>
    <name evidence="1" type="ORF">SAMN04487931_106312</name>
</gene>
<dbReference type="Proteomes" id="UP000199608">
    <property type="component" value="Unassembled WGS sequence"/>
</dbReference>
<dbReference type="RefSeq" id="WP_014958788.1">
    <property type="nucleotide sequence ID" value="NZ_FNLL01000006.1"/>
</dbReference>
<dbReference type="InterPro" id="IPR049210">
    <property type="entry name" value="DUF6812"/>
</dbReference>
<sequence length="99" mass="11610">MPTTFDEKGKIFTEVIKKRPVDVHIQMSNHLIKGKFHVRLHERIKDELDKSNTFIALTDAGIYDLKSRLIYNCSFLTVNRQDIVWLFQDDDLKNDGEDS</sequence>
<proteinExistence type="predicted"/>